<dbReference type="CDD" id="cd04301">
    <property type="entry name" value="NAT_SF"/>
    <property type="match status" value="1"/>
</dbReference>
<dbReference type="InterPro" id="IPR000182">
    <property type="entry name" value="GNAT_dom"/>
</dbReference>
<keyword evidence="3" id="KW-1185">Reference proteome</keyword>
<accession>A0A7X0RRY0</accession>
<dbReference type="GO" id="GO:0016747">
    <property type="term" value="F:acyltransferase activity, transferring groups other than amino-acyl groups"/>
    <property type="evidence" value="ECO:0007669"/>
    <property type="project" value="InterPro"/>
</dbReference>
<organism evidence="2 3">
    <name type="scientific">Cohnella nanjingensis</name>
    <dbReference type="NCBI Taxonomy" id="1387779"/>
    <lineage>
        <taxon>Bacteria</taxon>
        <taxon>Bacillati</taxon>
        <taxon>Bacillota</taxon>
        <taxon>Bacilli</taxon>
        <taxon>Bacillales</taxon>
        <taxon>Paenibacillaceae</taxon>
        <taxon>Cohnella</taxon>
    </lineage>
</organism>
<reference evidence="2 3" key="1">
    <citation type="submission" date="2020-08" db="EMBL/GenBank/DDBJ databases">
        <title>Cohnella phylogeny.</title>
        <authorList>
            <person name="Dunlap C."/>
        </authorList>
    </citation>
    <scope>NUCLEOTIDE SEQUENCE [LARGE SCALE GENOMIC DNA]</scope>
    <source>
        <strain evidence="2 3">DSM 28246</strain>
    </source>
</reference>
<evidence type="ECO:0000259" key="1">
    <source>
        <dbReference type="PROSITE" id="PS51186"/>
    </source>
</evidence>
<dbReference type="Gene3D" id="3.40.630.30">
    <property type="match status" value="1"/>
</dbReference>
<dbReference type="RefSeq" id="WP_185143921.1">
    <property type="nucleotide sequence ID" value="NZ_JACJVP010000027.1"/>
</dbReference>
<name>A0A7X0RRY0_9BACL</name>
<dbReference type="Proteomes" id="UP000547209">
    <property type="component" value="Unassembled WGS sequence"/>
</dbReference>
<dbReference type="Pfam" id="PF00583">
    <property type="entry name" value="Acetyltransf_1"/>
    <property type="match status" value="1"/>
</dbReference>
<dbReference type="InterPro" id="IPR016181">
    <property type="entry name" value="Acyl_CoA_acyltransferase"/>
</dbReference>
<dbReference type="EMBL" id="JACJVP010000027">
    <property type="protein sequence ID" value="MBB6672441.1"/>
    <property type="molecule type" value="Genomic_DNA"/>
</dbReference>
<proteinExistence type="predicted"/>
<keyword evidence="2" id="KW-0808">Transferase</keyword>
<sequence length="140" mass="16144">MEPGISFGNKEESDYIRRRLIEYNAEHAPENLSSRYEEINLTIKDGDGSVIGGMLAVLCWNWIEVDILWIEESLRGMGYGTRLLNFIENIAKEKNCTFIKLNTFSFQAPEFYLKNGYNEVAVFEDAPIGSNHYYFKKAIV</sequence>
<comment type="caution">
    <text evidence="2">The sequence shown here is derived from an EMBL/GenBank/DDBJ whole genome shotgun (WGS) entry which is preliminary data.</text>
</comment>
<evidence type="ECO:0000313" key="2">
    <source>
        <dbReference type="EMBL" id="MBB6672441.1"/>
    </source>
</evidence>
<dbReference type="AlphaFoldDB" id="A0A7X0RRY0"/>
<dbReference type="PROSITE" id="PS51186">
    <property type="entry name" value="GNAT"/>
    <property type="match status" value="1"/>
</dbReference>
<dbReference type="SUPFAM" id="SSF55729">
    <property type="entry name" value="Acyl-CoA N-acyltransferases (Nat)"/>
    <property type="match status" value="1"/>
</dbReference>
<evidence type="ECO:0000313" key="3">
    <source>
        <dbReference type="Proteomes" id="UP000547209"/>
    </source>
</evidence>
<feature type="domain" description="N-acetyltransferase" evidence="1">
    <location>
        <begin position="1"/>
        <end position="140"/>
    </location>
</feature>
<gene>
    <name evidence="2" type="ORF">H7C19_17315</name>
</gene>
<protein>
    <submittedName>
        <fullName evidence="2">GNAT family N-acetyltransferase</fullName>
    </submittedName>
</protein>